<reference evidence="2 3" key="1">
    <citation type="submission" date="2022-12" db="EMBL/GenBank/DDBJ databases">
        <title>Draft genome sequence of Paenibacillus sp. dW9.</title>
        <authorList>
            <person name="Choi E.-W."/>
            <person name="Kim D.-U."/>
        </authorList>
    </citation>
    <scope>NUCLEOTIDE SEQUENCE [LARGE SCALE GENOMIC DNA]</scope>
    <source>
        <strain evidence="3">dW9</strain>
    </source>
</reference>
<comment type="caution">
    <text evidence="2">The sequence shown here is derived from an EMBL/GenBank/DDBJ whole genome shotgun (WGS) entry which is preliminary data.</text>
</comment>
<evidence type="ECO:0000313" key="3">
    <source>
        <dbReference type="Proteomes" id="UP001527882"/>
    </source>
</evidence>
<accession>A0ABT4QCT1</accession>
<dbReference type="InterPro" id="IPR007607">
    <property type="entry name" value="BacA/B"/>
</dbReference>
<sequence>MDNNNRGDLVISGSGSASGGLYANVKINGEGKVYGDLQCNQMKTNGASEVRGTVSSESIIVNGTVKIQGRVESGKINIHGELRSGGDLTCRDVKCHGSAHVKGRLTGELVDLEGELIVQDDCETETFAGKGAFKIGGLLNAGEIDLILYGPSRARDIGGERITVRKRGLSAMLNPFIARLVPHLDVDTIEGDEIHLENTKAKIVRGSRVTIGVGCEIDLVEYKESFTPLKGGKVHDSRQI</sequence>
<keyword evidence="3" id="KW-1185">Reference proteome</keyword>
<gene>
    <name evidence="2" type="ORF">O9H85_19870</name>
</gene>
<name>A0ABT4QCT1_9BACL</name>
<proteinExistence type="inferred from homology"/>
<evidence type="ECO:0000313" key="2">
    <source>
        <dbReference type="EMBL" id="MCZ8514640.1"/>
    </source>
</evidence>
<evidence type="ECO:0000256" key="1">
    <source>
        <dbReference type="ARBA" id="ARBA00044755"/>
    </source>
</evidence>
<dbReference type="PANTHER" id="PTHR35024:SF4">
    <property type="entry name" value="POLYMER-FORMING CYTOSKELETAL PROTEIN"/>
    <property type="match status" value="1"/>
</dbReference>
<dbReference type="PANTHER" id="PTHR35024">
    <property type="entry name" value="HYPOTHETICAL CYTOSOLIC PROTEIN"/>
    <property type="match status" value="1"/>
</dbReference>
<protein>
    <submittedName>
        <fullName evidence="2">Bactofilin</fullName>
    </submittedName>
</protein>
<organism evidence="2 3">
    <name type="scientific">Paenibacillus gyeongsangnamensis</name>
    <dbReference type="NCBI Taxonomy" id="3388067"/>
    <lineage>
        <taxon>Bacteria</taxon>
        <taxon>Bacillati</taxon>
        <taxon>Bacillota</taxon>
        <taxon>Bacilli</taxon>
        <taxon>Bacillales</taxon>
        <taxon>Paenibacillaceae</taxon>
        <taxon>Paenibacillus</taxon>
    </lineage>
</organism>
<comment type="similarity">
    <text evidence="1">Belongs to the bactofilin family.</text>
</comment>
<dbReference type="EMBL" id="JAQAGZ010000013">
    <property type="protein sequence ID" value="MCZ8514640.1"/>
    <property type="molecule type" value="Genomic_DNA"/>
</dbReference>
<dbReference type="Proteomes" id="UP001527882">
    <property type="component" value="Unassembled WGS sequence"/>
</dbReference>
<dbReference type="RefSeq" id="WP_269883167.1">
    <property type="nucleotide sequence ID" value="NZ_JAQAGZ010000013.1"/>
</dbReference>